<gene>
    <name evidence="2" type="ORF">LKD36_07535</name>
</gene>
<feature type="transmembrane region" description="Helical" evidence="1">
    <location>
        <begin position="230"/>
        <end position="249"/>
    </location>
</feature>
<evidence type="ECO:0000313" key="3">
    <source>
        <dbReference type="Proteomes" id="UP001198220"/>
    </source>
</evidence>
<feature type="transmembrane region" description="Helical" evidence="1">
    <location>
        <begin position="54"/>
        <end position="72"/>
    </location>
</feature>
<feature type="transmembrane region" description="Helical" evidence="1">
    <location>
        <begin position="206"/>
        <end position="224"/>
    </location>
</feature>
<dbReference type="Pfam" id="PF11368">
    <property type="entry name" value="DUF3169"/>
    <property type="match status" value="1"/>
</dbReference>
<comment type="caution">
    <text evidence="2">The sequence shown here is derived from an EMBL/GenBank/DDBJ whole genome shotgun (WGS) entry which is preliminary data.</text>
</comment>
<sequence length="270" mass="30633">MKQEMKVNSYLRGVKIIAIACVIGSVIGGGTGMLRFVLLSRGIILNSAWALQQIRSMLIPILGVIFAVTVLLEEICMRKLKGICVCQPAADDEECDRLEYEEEKVGAFATNLSVLSQVLSIFFLTFGYSMKYIEAENHAYSFLVACVVFIAIYVYLYFWQIRYVKLLQKTHPEKKGDPSSPKFQEQWLDSCDEAEKEVIYRSAYKAYMTVNRTIPVILILVMLANLYFDTGMLAVIVLAVIWMLAQFTYTGSCVRMKKAVSCFPKIKNRV</sequence>
<organism evidence="2 3">
    <name type="scientific">Hominiventricola filiformis</name>
    <dbReference type="NCBI Taxonomy" id="2885352"/>
    <lineage>
        <taxon>Bacteria</taxon>
        <taxon>Bacillati</taxon>
        <taxon>Bacillota</taxon>
        <taxon>Clostridia</taxon>
        <taxon>Lachnospirales</taxon>
        <taxon>Lachnospiraceae</taxon>
        <taxon>Hominiventricola</taxon>
    </lineage>
</organism>
<name>A0AAE3A7J1_9FIRM</name>
<keyword evidence="1" id="KW-1133">Transmembrane helix</keyword>
<protein>
    <submittedName>
        <fullName evidence="2">DUF3169 family protein</fullName>
    </submittedName>
</protein>
<feature type="transmembrane region" description="Helical" evidence="1">
    <location>
        <begin position="140"/>
        <end position="159"/>
    </location>
</feature>
<keyword evidence="1" id="KW-0472">Membrane</keyword>
<dbReference type="InterPro" id="IPR021509">
    <property type="entry name" value="DUF3169"/>
</dbReference>
<accession>A0AAE3A7J1</accession>
<proteinExistence type="predicted"/>
<dbReference type="Proteomes" id="UP001198220">
    <property type="component" value="Unassembled WGS sequence"/>
</dbReference>
<dbReference type="EMBL" id="JAJEPS010000006">
    <property type="protein sequence ID" value="MCC2126027.1"/>
    <property type="molecule type" value="Genomic_DNA"/>
</dbReference>
<reference evidence="2 3" key="1">
    <citation type="submission" date="2021-10" db="EMBL/GenBank/DDBJ databases">
        <title>Anaerobic single-cell dispensing facilitates the cultivation of human gut bacteria.</title>
        <authorList>
            <person name="Afrizal A."/>
        </authorList>
    </citation>
    <scope>NUCLEOTIDE SEQUENCE [LARGE SCALE GENOMIC DNA]</scope>
    <source>
        <strain evidence="2 3">CLA-AA-H276</strain>
    </source>
</reference>
<keyword evidence="1" id="KW-0812">Transmembrane</keyword>
<evidence type="ECO:0000313" key="2">
    <source>
        <dbReference type="EMBL" id="MCC2126027.1"/>
    </source>
</evidence>
<dbReference type="RefSeq" id="WP_308459205.1">
    <property type="nucleotide sequence ID" value="NZ_JAJEPS010000006.1"/>
</dbReference>
<dbReference type="AlphaFoldDB" id="A0AAE3A7J1"/>
<evidence type="ECO:0000256" key="1">
    <source>
        <dbReference type="SAM" id="Phobius"/>
    </source>
</evidence>
<feature type="transmembrane region" description="Helical" evidence="1">
    <location>
        <begin position="107"/>
        <end position="128"/>
    </location>
</feature>
<keyword evidence="3" id="KW-1185">Reference proteome</keyword>
<feature type="transmembrane region" description="Helical" evidence="1">
    <location>
        <begin position="12"/>
        <end position="34"/>
    </location>
</feature>